<evidence type="ECO:0000313" key="2">
    <source>
        <dbReference type="Proteomes" id="UP000192775"/>
    </source>
</evidence>
<organism evidence="1 2">
    <name type="scientific">Cnuibacter physcomitrellae</name>
    <dbReference type="NCBI Taxonomy" id="1619308"/>
    <lineage>
        <taxon>Bacteria</taxon>
        <taxon>Bacillati</taxon>
        <taxon>Actinomycetota</taxon>
        <taxon>Actinomycetes</taxon>
        <taxon>Micrococcales</taxon>
        <taxon>Microbacteriaceae</taxon>
        <taxon>Cnuibacter</taxon>
    </lineage>
</organism>
<dbReference type="AlphaFoldDB" id="A0A1X9LH02"/>
<name>A0A1X9LH02_9MICO</name>
<dbReference type="Proteomes" id="UP000192775">
    <property type="component" value="Chromosome"/>
</dbReference>
<sequence length="121" mass="12445">MSILERPDTVAADAALASAHAAAPAPVVPTLEQVEWLSPEPKLWVGSRGGEFAGMVEFSNGHFLATDRVGASLGAHPTLDVAKQRVAEPPRVMRPVLAQAAVVAGVIASAVALMSLSLVSL</sequence>
<proteinExistence type="predicted"/>
<dbReference type="EMBL" id="CP020715">
    <property type="protein sequence ID" value="ARJ04485.1"/>
    <property type="molecule type" value="Genomic_DNA"/>
</dbReference>
<evidence type="ECO:0000313" key="1">
    <source>
        <dbReference type="EMBL" id="ARJ04485.1"/>
    </source>
</evidence>
<gene>
    <name evidence="1" type="ORF">B5808_04030</name>
</gene>
<accession>A0A1X9LH02</accession>
<protein>
    <submittedName>
        <fullName evidence="1">Uncharacterized protein</fullName>
    </submittedName>
</protein>
<dbReference type="KEGG" id="cphy:B5808_04030"/>
<dbReference type="RefSeq" id="WP_085018626.1">
    <property type="nucleotide sequence ID" value="NZ_BMHD01000001.1"/>
</dbReference>
<keyword evidence="2" id="KW-1185">Reference proteome</keyword>
<reference evidence="1 2" key="1">
    <citation type="submission" date="2017-04" db="EMBL/GenBank/DDBJ databases">
        <authorList>
            <person name="Afonso C.L."/>
            <person name="Miller P.J."/>
            <person name="Scott M.A."/>
            <person name="Spackman E."/>
            <person name="Goraichik I."/>
            <person name="Dimitrov K.M."/>
            <person name="Suarez D.L."/>
            <person name="Swayne D.E."/>
        </authorList>
    </citation>
    <scope>NUCLEOTIDE SEQUENCE [LARGE SCALE GENOMIC DNA]</scope>
    <source>
        <strain evidence="2">XA(T)</strain>
    </source>
</reference>
<dbReference type="STRING" id="1619308.B5808_04030"/>